<evidence type="ECO:0000313" key="8">
    <source>
        <dbReference type="EMBL" id="GFH39927.1"/>
    </source>
</evidence>
<dbReference type="InterPro" id="IPR014776">
    <property type="entry name" value="4pyrrole_Mease_sub2"/>
</dbReference>
<dbReference type="EC" id="2.1.1.107" evidence="1"/>
<dbReference type="GO" id="GO:0032259">
    <property type="term" value="P:methylation"/>
    <property type="evidence" value="ECO:0007669"/>
    <property type="project" value="UniProtKB-KW"/>
</dbReference>
<dbReference type="Pfam" id="PF00590">
    <property type="entry name" value="TP_methylase"/>
    <property type="match status" value="1"/>
</dbReference>
<dbReference type="RefSeq" id="WP_172354954.1">
    <property type="nucleotide sequence ID" value="NZ_BLLH01000001.1"/>
</dbReference>
<keyword evidence="2 6" id="KW-0489">Methyltransferase</keyword>
<dbReference type="PANTHER" id="PTHR45790">
    <property type="entry name" value="SIROHEME SYNTHASE-RELATED"/>
    <property type="match status" value="1"/>
</dbReference>
<dbReference type="InterPro" id="IPR000878">
    <property type="entry name" value="4pyrrol_Mease"/>
</dbReference>
<reference evidence="8 9" key="1">
    <citation type="submission" date="2020-02" db="EMBL/GenBank/DDBJ databases">
        <title>Draft genome sequence of Lactococcus sp. Hs20B0-1.</title>
        <authorList>
            <person name="Noda S."/>
            <person name="Yuki M."/>
            <person name="Ohkuma M."/>
        </authorList>
    </citation>
    <scope>NUCLEOTIDE SEQUENCE [LARGE SCALE GENOMIC DNA]</scope>
    <source>
        <strain evidence="8 9">Hs20B0-1</strain>
    </source>
</reference>
<dbReference type="PANTHER" id="PTHR45790:SF3">
    <property type="entry name" value="S-ADENOSYL-L-METHIONINE-DEPENDENT UROPORPHYRINOGEN III METHYLTRANSFERASE, CHLOROPLASTIC"/>
    <property type="match status" value="1"/>
</dbReference>
<comment type="similarity">
    <text evidence="6">Belongs to the precorrin methyltransferase family.</text>
</comment>
<evidence type="ECO:0000259" key="7">
    <source>
        <dbReference type="Pfam" id="PF00590"/>
    </source>
</evidence>
<accession>A0A6A0B811</accession>
<dbReference type="InterPro" id="IPR035996">
    <property type="entry name" value="4pyrrol_Methylase_sf"/>
</dbReference>
<keyword evidence="3 6" id="KW-0808">Transferase</keyword>
<evidence type="ECO:0000256" key="3">
    <source>
        <dbReference type="ARBA" id="ARBA00022679"/>
    </source>
</evidence>
<evidence type="ECO:0000256" key="5">
    <source>
        <dbReference type="ARBA" id="ARBA00023244"/>
    </source>
</evidence>
<comment type="caution">
    <text evidence="8">The sequence shown here is derived from an EMBL/GenBank/DDBJ whole genome shotgun (WGS) entry which is preliminary data.</text>
</comment>
<evidence type="ECO:0000256" key="6">
    <source>
        <dbReference type="RuleBase" id="RU003960"/>
    </source>
</evidence>
<dbReference type="InterPro" id="IPR003043">
    <property type="entry name" value="Uropor_MeTrfase_CS"/>
</dbReference>
<dbReference type="Proteomes" id="UP000475928">
    <property type="component" value="Unassembled WGS sequence"/>
</dbReference>
<dbReference type="GO" id="GO:0019354">
    <property type="term" value="P:siroheme biosynthetic process"/>
    <property type="evidence" value="ECO:0007669"/>
    <property type="project" value="InterPro"/>
</dbReference>
<keyword evidence="4" id="KW-0949">S-adenosyl-L-methionine</keyword>
<keyword evidence="5" id="KW-0627">Porphyrin biosynthesis</keyword>
<dbReference type="NCBIfam" id="TIGR01469">
    <property type="entry name" value="cobA_cysG_Cterm"/>
    <property type="match status" value="1"/>
</dbReference>
<dbReference type="GO" id="GO:0004851">
    <property type="term" value="F:uroporphyrin-III C-methyltransferase activity"/>
    <property type="evidence" value="ECO:0007669"/>
    <property type="project" value="UniProtKB-EC"/>
</dbReference>
<evidence type="ECO:0000313" key="9">
    <source>
        <dbReference type="Proteomes" id="UP000475928"/>
    </source>
</evidence>
<dbReference type="PROSITE" id="PS00840">
    <property type="entry name" value="SUMT_2"/>
    <property type="match status" value="1"/>
</dbReference>
<gene>
    <name evidence="8" type="ORF">Hs20B_03250</name>
</gene>
<keyword evidence="9" id="KW-1185">Reference proteome</keyword>
<dbReference type="NCBIfam" id="NF004790">
    <property type="entry name" value="PRK06136.1"/>
    <property type="match status" value="1"/>
</dbReference>
<name>A0A6A0B811_9LACT</name>
<proteinExistence type="inferred from homology"/>
<feature type="domain" description="Tetrapyrrole methylase" evidence="7">
    <location>
        <begin position="6"/>
        <end position="214"/>
    </location>
</feature>
<sequence>MSEISKVYLVGAGSGDPELLTLKGLRVLQDADVVIYDRLANPILLYLTKACAQLINVGKAPKHHQKTQAEIEQLMISAYKNGQIVVRLKGGDPAIFGRVGEEVLALKKSGIPYEVVPGVTAASAATSYADIFITHRKIAERVLIMTPRQTLQDLSETDFPKILLDTTVVIYMGVSSLPELAHLLTIQGVSGDIPIALIENGTRGYQRTLITHLSVLLADLAKTAIQNPALIVIGQTVGLRSDVSESWFEALPKFGQRILLVSTLQPSLDDLTSLTSQGADVWAVIVGSARQTRFDALDAENLQQPFSQVIYQNGATELELEKLKKELIKDDA</sequence>
<organism evidence="8 9">
    <name type="scientific">Pseudolactococcus insecticola</name>
    <dbReference type="NCBI Taxonomy" id="2709158"/>
    <lineage>
        <taxon>Bacteria</taxon>
        <taxon>Bacillati</taxon>
        <taxon>Bacillota</taxon>
        <taxon>Bacilli</taxon>
        <taxon>Lactobacillales</taxon>
        <taxon>Streptococcaceae</taxon>
        <taxon>Pseudolactococcus</taxon>
    </lineage>
</organism>
<evidence type="ECO:0000256" key="4">
    <source>
        <dbReference type="ARBA" id="ARBA00022691"/>
    </source>
</evidence>
<dbReference type="FunFam" id="3.40.1010.10:FF:000001">
    <property type="entry name" value="Siroheme synthase"/>
    <property type="match status" value="1"/>
</dbReference>
<evidence type="ECO:0000256" key="1">
    <source>
        <dbReference type="ARBA" id="ARBA00012162"/>
    </source>
</evidence>
<dbReference type="CDD" id="cd11642">
    <property type="entry name" value="SUMT"/>
    <property type="match status" value="1"/>
</dbReference>
<dbReference type="Gene3D" id="3.40.1010.10">
    <property type="entry name" value="Cobalt-precorrin-4 Transmethylase, Domain 1"/>
    <property type="match status" value="1"/>
</dbReference>
<dbReference type="SUPFAM" id="SSF53790">
    <property type="entry name" value="Tetrapyrrole methylase"/>
    <property type="match status" value="1"/>
</dbReference>
<protein>
    <recommendedName>
        <fullName evidence="1">uroporphyrinogen-III C-methyltransferase</fullName>
        <ecNumber evidence="1">2.1.1.107</ecNumber>
    </recommendedName>
</protein>
<dbReference type="InterPro" id="IPR006366">
    <property type="entry name" value="CobA/CysG_C"/>
</dbReference>
<dbReference type="InterPro" id="IPR050161">
    <property type="entry name" value="Siro_Cobalamin_biosynth"/>
</dbReference>
<dbReference type="Gene3D" id="3.30.950.10">
    <property type="entry name" value="Methyltransferase, Cobalt-precorrin-4 Transmethylase, Domain 2"/>
    <property type="match status" value="1"/>
</dbReference>
<dbReference type="InterPro" id="IPR014777">
    <property type="entry name" value="4pyrrole_Mease_sub1"/>
</dbReference>
<evidence type="ECO:0000256" key="2">
    <source>
        <dbReference type="ARBA" id="ARBA00022603"/>
    </source>
</evidence>
<dbReference type="AlphaFoldDB" id="A0A6A0B811"/>
<dbReference type="EMBL" id="BLLH01000001">
    <property type="protein sequence ID" value="GFH39927.1"/>
    <property type="molecule type" value="Genomic_DNA"/>
</dbReference>